<organism evidence="1 2">
    <name type="scientific">Micromonospora pallida</name>
    <dbReference type="NCBI Taxonomy" id="145854"/>
    <lineage>
        <taxon>Bacteria</taxon>
        <taxon>Bacillati</taxon>
        <taxon>Actinomycetota</taxon>
        <taxon>Actinomycetes</taxon>
        <taxon>Micromonosporales</taxon>
        <taxon>Micromonosporaceae</taxon>
        <taxon>Micromonospora</taxon>
    </lineage>
</organism>
<accession>A0A1C6SH37</accession>
<keyword evidence="2" id="KW-1185">Reference proteome</keyword>
<protein>
    <submittedName>
        <fullName evidence="1">Uncharacterized protein</fullName>
    </submittedName>
</protein>
<sequence length="35" mass="3692">MYITVDVKVSTVGTSVASRLIRPATALAPFDVVIT</sequence>
<dbReference type="EMBL" id="FMHW01000002">
    <property type="protein sequence ID" value="SCL28732.1"/>
    <property type="molecule type" value="Genomic_DNA"/>
</dbReference>
<dbReference type="Proteomes" id="UP000198959">
    <property type="component" value="Unassembled WGS sequence"/>
</dbReference>
<evidence type="ECO:0000313" key="2">
    <source>
        <dbReference type="Proteomes" id="UP000198959"/>
    </source>
</evidence>
<dbReference type="AlphaFoldDB" id="A0A1C6SH37"/>
<reference evidence="2" key="1">
    <citation type="submission" date="2016-06" db="EMBL/GenBank/DDBJ databases">
        <authorList>
            <person name="Varghese N."/>
            <person name="Submissions Spin"/>
        </authorList>
    </citation>
    <scope>NUCLEOTIDE SEQUENCE [LARGE SCALE GENOMIC DNA]</scope>
    <source>
        <strain evidence="2">DSM 43817</strain>
    </source>
</reference>
<gene>
    <name evidence="1" type="ORF">GA0074692_2595</name>
</gene>
<evidence type="ECO:0000313" key="1">
    <source>
        <dbReference type="EMBL" id="SCL28732.1"/>
    </source>
</evidence>
<proteinExistence type="predicted"/>
<dbReference type="STRING" id="145854.GA0074692_2595"/>
<name>A0A1C6SH37_9ACTN</name>